<dbReference type="SUPFAM" id="SSF52540">
    <property type="entry name" value="P-loop containing nucleoside triphosphate hydrolases"/>
    <property type="match status" value="1"/>
</dbReference>
<dbReference type="GO" id="GO:0016887">
    <property type="term" value="F:ATP hydrolysis activity"/>
    <property type="evidence" value="ECO:0007669"/>
    <property type="project" value="TreeGrafter"/>
</dbReference>
<evidence type="ECO:0000256" key="1">
    <source>
        <dbReference type="ARBA" id="ARBA00022741"/>
    </source>
</evidence>
<dbReference type="AlphaFoldDB" id="A0A7Y9RWH1"/>
<proteinExistence type="predicted"/>
<dbReference type="GO" id="GO:0009898">
    <property type="term" value="C:cytoplasmic side of plasma membrane"/>
    <property type="evidence" value="ECO:0007669"/>
    <property type="project" value="TreeGrafter"/>
</dbReference>
<accession>A0A7Y9RWH1</accession>
<organism evidence="4 5">
    <name type="scientific">Nocardioides perillae</name>
    <dbReference type="NCBI Taxonomy" id="1119534"/>
    <lineage>
        <taxon>Bacteria</taxon>
        <taxon>Bacillati</taxon>
        <taxon>Actinomycetota</taxon>
        <taxon>Actinomycetes</taxon>
        <taxon>Propionibacteriales</taxon>
        <taxon>Nocardioidaceae</taxon>
        <taxon>Nocardioides</taxon>
    </lineage>
</organism>
<dbReference type="Gene3D" id="3.40.50.300">
    <property type="entry name" value="P-loop containing nucleotide triphosphate hydrolases"/>
    <property type="match status" value="1"/>
</dbReference>
<evidence type="ECO:0000313" key="5">
    <source>
        <dbReference type="Proteomes" id="UP000544110"/>
    </source>
</evidence>
<dbReference type="EMBL" id="JACCAC010000001">
    <property type="protein sequence ID" value="NYG56671.1"/>
    <property type="molecule type" value="Genomic_DNA"/>
</dbReference>
<comment type="caution">
    <text evidence="4">The sequence shown here is derived from an EMBL/GenBank/DDBJ whole genome shotgun (WGS) entry which is preliminary data.</text>
</comment>
<feature type="compositionally biased region" description="Basic residues" evidence="3">
    <location>
        <begin position="442"/>
        <end position="455"/>
    </location>
</feature>
<dbReference type="InterPro" id="IPR027417">
    <property type="entry name" value="P-loop_NTPase"/>
</dbReference>
<dbReference type="PANTHER" id="PTHR43384:SF6">
    <property type="entry name" value="SEPTUM SITE-DETERMINING PROTEIN MIND HOMOLOG, CHLOROPLASTIC"/>
    <property type="match status" value="1"/>
</dbReference>
<dbReference type="InterPro" id="IPR050625">
    <property type="entry name" value="ParA/MinD_ATPase"/>
</dbReference>
<sequence length="455" mass="46271">MLVTAAGAAWETRALALFEGRPEVVLLKRCVDVDDLMAAATSGQADAAVVALDAPGLDATAVEHLRRHRVAPLVVAAVDGSAEAARTRAQRIGSPALLPEAEVDRLVEAVLALPQLDEADAGAPAAAPDLPGVLGVDPHAGVPAGAEASRLAGAAVPGTAPQGGTRVVVWGPTGAPGRTTVAVGIAAAVAARAGAPRPVLLVDADPWGGAVAQHLGVLDEVSGVLAAARLTSSGELAERFAEVPRAVGERLHVVTGLPRPDRWSEVRAGVLDHLLELAVGGADVVVDTGPSLEEDPVDLGSVRPGRQQLTLEAVDAADELVVVGAADPVGLARLARGLVELRERTGGRPVHVVVNRMRPSLGWGEREVAGMVEGFTRVASLHVLPDDRAGADAALVAGRSLVETGDSALGRALDAVAEAVLPGPGPAAAGARRGPRGARGPRGLRRRRAGRARRR</sequence>
<dbReference type="RefSeq" id="WP_179518889.1">
    <property type="nucleotide sequence ID" value="NZ_JACCAC010000001.1"/>
</dbReference>
<dbReference type="Proteomes" id="UP000544110">
    <property type="component" value="Unassembled WGS sequence"/>
</dbReference>
<keyword evidence="4" id="KW-0969">Cilium</keyword>
<feature type="region of interest" description="Disordered" evidence="3">
    <location>
        <begin position="422"/>
        <end position="455"/>
    </location>
</feature>
<dbReference type="GO" id="GO:0005524">
    <property type="term" value="F:ATP binding"/>
    <property type="evidence" value="ECO:0007669"/>
    <property type="project" value="UniProtKB-KW"/>
</dbReference>
<keyword evidence="1" id="KW-0547">Nucleotide-binding</keyword>
<evidence type="ECO:0000256" key="3">
    <source>
        <dbReference type="SAM" id="MobiDB-lite"/>
    </source>
</evidence>
<keyword evidence="5" id="KW-1185">Reference proteome</keyword>
<name>A0A7Y9RWH1_9ACTN</name>
<keyword evidence="4" id="KW-0966">Cell projection</keyword>
<dbReference type="PANTHER" id="PTHR43384">
    <property type="entry name" value="SEPTUM SITE-DETERMINING PROTEIN MIND HOMOLOG, CHLOROPLASTIC-RELATED"/>
    <property type="match status" value="1"/>
</dbReference>
<keyword evidence="4" id="KW-0282">Flagellum</keyword>
<keyword evidence="2" id="KW-0067">ATP-binding</keyword>
<gene>
    <name evidence="4" type="ORF">BJ989_002975</name>
</gene>
<dbReference type="GO" id="GO:0051782">
    <property type="term" value="P:negative regulation of cell division"/>
    <property type="evidence" value="ECO:0007669"/>
    <property type="project" value="TreeGrafter"/>
</dbReference>
<protein>
    <submittedName>
        <fullName evidence="4">MinD-like ATPase involved in chromosome partitioning or flagellar assembly</fullName>
    </submittedName>
</protein>
<dbReference type="GO" id="GO:0005829">
    <property type="term" value="C:cytosol"/>
    <property type="evidence" value="ECO:0007669"/>
    <property type="project" value="TreeGrafter"/>
</dbReference>
<reference evidence="4 5" key="1">
    <citation type="submission" date="2020-07" db="EMBL/GenBank/DDBJ databases">
        <title>Sequencing the genomes of 1000 actinobacteria strains.</title>
        <authorList>
            <person name="Klenk H.-P."/>
        </authorList>
    </citation>
    <scope>NUCLEOTIDE SEQUENCE [LARGE SCALE GENOMIC DNA]</scope>
    <source>
        <strain evidence="4 5">DSM 24552</strain>
    </source>
</reference>
<evidence type="ECO:0000313" key="4">
    <source>
        <dbReference type="EMBL" id="NYG56671.1"/>
    </source>
</evidence>
<evidence type="ECO:0000256" key="2">
    <source>
        <dbReference type="ARBA" id="ARBA00022840"/>
    </source>
</evidence>